<dbReference type="InParanoid" id="A0A1X2GZG4"/>
<gene>
    <name evidence="1" type="ORF">BCR43DRAFT_118527</name>
</gene>
<proteinExistence type="predicted"/>
<organism evidence="1 2">
    <name type="scientific">Syncephalastrum racemosum</name>
    <name type="common">Filamentous fungus</name>
    <dbReference type="NCBI Taxonomy" id="13706"/>
    <lineage>
        <taxon>Eukaryota</taxon>
        <taxon>Fungi</taxon>
        <taxon>Fungi incertae sedis</taxon>
        <taxon>Mucoromycota</taxon>
        <taxon>Mucoromycotina</taxon>
        <taxon>Mucoromycetes</taxon>
        <taxon>Mucorales</taxon>
        <taxon>Syncephalastraceae</taxon>
        <taxon>Syncephalastrum</taxon>
    </lineage>
</organism>
<dbReference type="EMBL" id="MCGN01000013">
    <property type="protein sequence ID" value="ORY89918.1"/>
    <property type="molecule type" value="Genomic_DNA"/>
</dbReference>
<sequence>MRVLREYGDNQRAYGYLFGDVNGGAIVDDDDNVPELVERNREIIRNVFRRNYQQDHATLAGLATVTDTHIDMYKRQAIPRSAYVATHMGGQAVNCAPLTVFAKDISSSGFVGLQPFFGGSRSGELTKDLIAHCFPDHAVGNFRRTPFHNLWPCPP</sequence>
<dbReference type="AlphaFoldDB" id="A0A1X2GZG4"/>
<evidence type="ECO:0000313" key="1">
    <source>
        <dbReference type="EMBL" id="ORY89918.1"/>
    </source>
</evidence>
<comment type="caution">
    <text evidence="1">The sequence shown here is derived from an EMBL/GenBank/DDBJ whole genome shotgun (WGS) entry which is preliminary data.</text>
</comment>
<name>A0A1X2GZG4_SYNRA</name>
<reference evidence="1 2" key="1">
    <citation type="submission" date="2016-07" db="EMBL/GenBank/DDBJ databases">
        <title>Pervasive Adenine N6-methylation of Active Genes in Fungi.</title>
        <authorList>
            <consortium name="DOE Joint Genome Institute"/>
            <person name="Mondo S.J."/>
            <person name="Dannebaum R.O."/>
            <person name="Kuo R.C."/>
            <person name="Labutti K."/>
            <person name="Haridas S."/>
            <person name="Kuo A."/>
            <person name="Salamov A."/>
            <person name="Ahrendt S.R."/>
            <person name="Lipzen A."/>
            <person name="Sullivan W."/>
            <person name="Andreopoulos W.B."/>
            <person name="Clum A."/>
            <person name="Lindquist E."/>
            <person name="Daum C."/>
            <person name="Ramamoorthy G.K."/>
            <person name="Gryganskyi A."/>
            <person name="Culley D."/>
            <person name="Magnuson J.K."/>
            <person name="James T.Y."/>
            <person name="O'Malley M.A."/>
            <person name="Stajich J.E."/>
            <person name="Spatafora J.W."/>
            <person name="Visel A."/>
            <person name="Grigoriev I.V."/>
        </authorList>
    </citation>
    <scope>NUCLEOTIDE SEQUENCE [LARGE SCALE GENOMIC DNA]</scope>
    <source>
        <strain evidence="1 2">NRRL 2496</strain>
    </source>
</reference>
<keyword evidence="2" id="KW-1185">Reference proteome</keyword>
<evidence type="ECO:0000313" key="2">
    <source>
        <dbReference type="Proteomes" id="UP000242180"/>
    </source>
</evidence>
<protein>
    <submittedName>
        <fullName evidence="1">Uncharacterized protein</fullName>
    </submittedName>
</protein>
<accession>A0A1X2GZG4</accession>
<dbReference type="Proteomes" id="UP000242180">
    <property type="component" value="Unassembled WGS sequence"/>
</dbReference>